<name>A0ABD0LE93_9CAEN</name>
<accession>A0ABD0LE93</accession>
<comment type="caution">
    <text evidence="1">The sequence shown here is derived from an EMBL/GenBank/DDBJ whole genome shotgun (WGS) entry which is preliminary data.</text>
</comment>
<reference evidence="1 2" key="1">
    <citation type="journal article" date="2023" name="Sci. Data">
        <title>Genome assembly of the Korean intertidal mud-creeper Batillaria attramentaria.</title>
        <authorList>
            <person name="Patra A.K."/>
            <person name="Ho P.T."/>
            <person name="Jun S."/>
            <person name="Lee S.J."/>
            <person name="Kim Y."/>
            <person name="Won Y.J."/>
        </authorList>
    </citation>
    <scope>NUCLEOTIDE SEQUENCE [LARGE SCALE GENOMIC DNA]</scope>
    <source>
        <strain evidence="1">Wonlab-2016</strain>
    </source>
</reference>
<gene>
    <name evidence="1" type="ORF">BaRGS_00010750</name>
</gene>
<evidence type="ECO:0000313" key="2">
    <source>
        <dbReference type="Proteomes" id="UP001519460"/>
    </source>
</evidence>
<proteinExistence type="predicted"/>
<dbReference type="AlphaFoldDB" id="A0ABD0LE93"/>
<keyword evidence="2" id="KW-1185">Reference proteome</keyword>
<sequence>MKPCRAIFIVFDQTSSQPRLPNFIKDNTHSGNSNHFHGATASDKPCSMSAPPGYRKKISFLFNDCPGVNGRRVTCTHLASAVVPATGKKSLRMGINSFARNRFRCDVKGNPSNRSLRLGGWITVRVVVVMNQAVKIAL</sequence>
<organism evidence="1 2">
    <name type="scientific">Batillaria attramentaria</name>
    <dbReference type="NCBI Taxonomy" id="370345"/>
    <lineage>
        <taxon>Eukaryota</taxon>
        <taxon>Metazoa</taxon>
        <taxon>Spiralia</taxon>
        <taxon>Lophotrochozoa</taxon>
        <taxon>Mollusca</taxon>
        <taxon>Gastropoda</taxon>
        <taxon>Caenogastropoda</taxon>
        <taxon>Sorbeoconcha</taxon>
        <taxon>Cerithioidea</taxon>
        <taxon>Batillariidae</taxon>
        <taxon>Batillaria</taxon>
    </lineage>
</organism>
<evidence type="ECO:0000313" key="1">
    <source>
        <dbReference type="EMBL" id="KAK7497879.1"/>
    </source>
</evidence>
<dbReference type="Proteomes" id="UP001519460">
    <property type="component" value="Unassembled WGS sequence"/>
</dbReference>
<dbReference type="EMBL" id="JACVVK020000054">
    <property type="protein sequence ID" value="KAK7497879.1"/>
    <property type="molecule type" value="Genomic_DNA"/>
</dbReference>
<protein>
    <submittedName>
        <fullName evidence="1">Uncharacterized protein</fullName>
    </submittedName>
</protein>